<organism evidence="6 7">
    <name type="scientific">Yinghuangia aomiensis</name>
    <dbReference type="NCBI Taxonomy" id="676205"/>
    <lineage>
        <taxon>Bacteria</taxon>
        <taxon>Bacillati</taxon>
        <taxon>Actinomycetota</taxon>
        <taxon>Actinomycetes</taxon>
        <taxon>Kitasatosporales</taxon>
        <taxon>Streptomycetaceae</taxon>
        <taxon>Yinghuangia</taxon>
    </lineage>
</organism>
<dbReference type="Pfam" id="PF13407">
    <property type="entry name" value="Peripla_BP_4"/>
    <property type="match status" value="1"/>
</dbReference>
<dbReference type="InterPro" id="IPR028082">
    <property type="entry name" value="Peripla_BP_I"/>
</dbReference>
<comment type="similarity">
    <text evidence="2">Belongs to the bacterial solute-binding protein 2 family.</text>
</comment>
<dbReference type="PANTHER" id="PTHR30036:SF7">
    <property type="entry name" value="ABC TRANSPORTER PERIPLASMIC-BINDING PROTEIN YPHF"/>
    <property type="match status" value="1"/>
</dbReference>
<dbReference type="Proteomes" id="UP001500466">
    <property type="component" value="Unassembled WGS sequence"/>
</dbReference>
<keyword evidence="7" id="KW-1185">Reference proteome</keyword>
<dbReference type="InterPro" id="IPR050555">
    <property type="entry name" value="Bact_Solute-Bind_Prot2"/>
</dbReference>
<dbReference type="CDD" id="cd06305">
    <property type="entry name" value="PBP1_methylthioribose_binding-like"/>
    <property type="match status" value="1"/>
</dbReference>
<name>A0ABP9GP90_9ACTN</name>
<evidence type="ECO:0000256" key="1">
    <source>
        <dbReference type="ARBA" id="ARBA00004196"/>
    </source>
</evidence>
<feature type="region of interest" description="Disordered" evidence="3">
    <location>
        <begin position="25"/>
        <end position="47"/>
    </location>
</feature>
<sequence length="381" mass="39654">MKSPAIRVLAAAALGVSVLAGCSQNTDDKNDAASSGAPGGGGGSSSCTTNRTVDNAFKLPADKPAGLKASFKVALVRQSGVGDYFEQWGNGATKQIRAAGGEVTVYDARGNNATQVSQFDEAINTKPDVIIVDHGLADSVNPKIDLAISKGIPVVVYDVAISNCKAVYISQDDASIANKILGFMKQENASGGKVAYVNVSGIAPLDSRDAVYKQFLKDNPSFTQSAKFGKYTESVAADTASEGASALTGAKDTTLAFAAYDELAKGTLIALRQNGMSKVKVYGVDISTADIQLMTQADSPWRATAATDPSNVGQIVARAAVAQAGGVQMPQKMTIPAALITQDQLREKNITNMEDLRKGLPELTTPDYLGAGWIPQVQPTG</sequence>
<evidence type="ECO:0000313" key="6">
    <source>
        <dbReference type="EMBL" id="GAA4949303.1"/>
    </source>
</evidence>
<evidence type="ECO:0000259" key="5">
    <source>
        <dbReference type="Pfam" id="PF13407"/>
    </source>
</evidence>
<gene>
    <name evidence="6" type="ORF">GCM10023205_07110</name>
</gene>
<evidence type="ECO:0000256" key="4">
    <source>
        <dbReference type="SAM" id="SignalP"/>
    </source>
</evidence>
<feature type="chain" id="PRO_5045676076" evidence="4">
    <location>
        <begin position="21"/>
        <end position="381"/>
    </location>
</feature>
<feature type="signal peptide" evidence="4">
    <location>
        <begin position="1"/>
        <end position="20"/>
    </location>
</feature>
<comment type="subcellular location">
    <subcellularLocation>
        <location evidence="1">Cell envelope</location>
    </subcellularLocation>
</comment>
<dbReference type="InterPro" id="IPR025997">
    <property type="entry name" value="SBP_2_dom"/>
</dbReference>
<dbReference type="PANTHER" id="PTHR30036">
    <property type="entry name" value="D-XYLOSE-BINDING PERIPLASMIC PROTEIN"/>
    <property type="match status" value="1"/>
</dbReference>
<reference evidence="7" key="1">
    <citation type="journal article" date="2019" name="Int. J. Syst. Evol. Microbiol.">
        <title>The Global Catalogue of Microorganisms (GCM) 10K type strain sequencing project: providing services to taxonomists for standard genome sequencing and annotation.</title>
        <authorList>
            <consortium name="The Broad Institute Genomics Platform"/>
            <consortium name="The Broad Institute Genome Sequencing Center for Infectious Disease"/>
            <person name="Wu L."/>
            <person name="Ma J."/>
        </authorList>
    </citation>
    <scope>NUCLEOTIDE SEQUENCE [LARGE SCALE GENOMIC DNA]</scope>
    <source>
        <strain evidence="7">JCM 17986</strain>
    </source>
</reference>
<evidence type="ECO:0000256" key="3">
    <source>
        <dbReference type="SAM" id="MobiDB-lite"/>
    </source>
</evidence>
<dbReference type="EMBL" id="BAABHS010000002">
    <property type="protein sequence ID" value="GAA4949303.1"/>
    <property type="molecule type" value="Genomic_DNA"/>
</dbReference>
<dbReference type="Gene3D" id="3.40.50.2300">
    <property type="match status" value="2"/>
</dbReference>
<comment type="caution">
    <text evidence="6">The sequence shown here is derived from an EMBL/GenBank/DDBJ whole genome shotgun (WGS) entry which is preliminary data.</text>
</comment>
<evidence type="ECO:0000256" key="2">
    <source>
        <dbReference type="ARBA" id="ARBA00007639"/>
    </source>
</evidence>
<feature type="domain" description="Periplasmic binding protein" evidence="5">
    <location>
        <begin position="74"/>
        <end position="326"/>
    </location>
</feature>
<dbReference type="RefSeq" id="WP_345673746.1">
    <property type="nucleotide sequence ID" value="NZ_BAABHS010000002.1"/>
</dbReference>
<evidence type="ECO:0000313" key="7">
    <source>
        <dbReference type="Proteomes" id="UP001500466"/>
    </source>
</evidence>
<keyword evidence="4" id="KW-0732">Signal</keyword>
<dbReference type="PROSITE" id="PS51257">
    <property type="entry name" value="PROKAR_LIPOPROTEIN"/>
    <property type="match status" value="1"/>
</dbReference>
<proteinExistence type="inferred from homology"/>
<protein>
    <submittedName>
        <fullName evidence="6">Substrate-binding domain-containing protein</fullName>
    </submittedName>
</protein>
<dbReference type="SUPFAM" id="SSF53822">
    <property type="entry name" value="Periplasmic binding protein-like I"/>
    <property type="match status" value="1"/>
</dbReference>
<accession>A0ABP9GP90</accession>